<sequence length="332" mass="34977">MSWTSLPILPFLFALYLSVNGARSRKLSPSGAVTAFLVGFAVMSTHVRAIGVSLVVFYLVGSKATKRRSLHALLPRQWLDKHTEGKQRKAQLEAGYQGSGYRTGWQVLCNSLAAVVACVIWSVRFTPDVLPWSLFARGLYAPRGPDVYHSDGWCPVSPAVAAHGLSQALVLATLGQFACCLGDTLASELGILSSSPPILITTLKPVPAGTNGGISLGGTIASAIGGCIVGLAQFVSLVVENSVCRAEWTNLLLTLVGWGTAAGILGSMLDSFLGATLQRTRYSTDEKRILQDESVPGKNEAIKVISGINVLTNNQVNLLSSVVTALVVAGVA</sequence>
<dbReference type="OrthoDB" id="30881at2759"/>
<dbReference type="EMBL" id="JAGFBS010000026">
    <property type="protein sequence ID" value="KAG6372638.1"/>
    <property type="molecule type" value="Genomic_DNA"/>
</dbReference>
<dbReference type="InterPro" id="IPR002794">
    <property type="entry name" value="DUF92_TMEM19"/>
</dbReference>
<proteinExistence type="inferred from homology"/>
<keyword evidence="4 6" id="KW-1133">Transmembrane helix</keyword>
<feature type="transmembrane region" description="Helical" evidence="6">
    <location>
        <begin position="251"/>
        <end position="273"/>
    </location>
</feature>
<reference evidence="8" key="1">
    <citation type="submission" date="2021-03" db="EMBL/GenBank/DDBJ databases">
        <title>Evolutionary innovations through gain and loss of genes in the ectomycorrhizal Boletales.</title>
        <authorList>
            <person name="Wu G."/>
            <person name="Miyauchi S."/>
            <person name="Morin E."/>
            <person name="Yang Z.-L."/>
            <person name="Xu J."/>
            <person name="Martin F.M."/>
        </authorList>
    </citation>
    <scope>NUCLEOTIDE SEQUENCE</scope>
    <source>
        <strain evidence="8">BR01</strain>
    </source>
</reference>
<comment type="caution">
    <text evidence="8">The sequence shown here is derived from an EMBL/GenBank/DDBJ whole genome shotgun (WGS) entry which is preliminary data.</text>
</comment>
<dbReference type="PANTHER" id="PTHR13353:SF5">
    <property type="entry name" value="TRANSMEMBRANE PROTEIN 19"/>
    <property type="match status" value="1"/>
</dbReference>
<evidence type="ECO:0000256" key="1">
    <source>
        <dbReference type="ARBA" id="ARBA00004141"/>
    </source>
</evidence>
<organism evidence="8 9">
    <name type="scientific">Boletus reticuloceps</name>
    <dbReference type="NCBI Taxonomy" id="495285"/>
    <lineage>
        <taxon>Eukaryota</taxon>
        <taxon>Fungi</taxon>
        <taxon>Dikarya</taxon>
        <taxon>Basidiomycota</taxon>
        <taxon>Agaricomycotina</taxon>
        <taxon>Agaricomycetes</taxon>
        <taxon>Agaricomycetidae</taxon>
        <taxon>Boletales</taxon>
        <taxon>Boletineae</taxon>
        <taxon>Boletaceae</taxon>
        <taxon>Boletoideae</taxon>
        <taxon>Boletus</taxon>
    </lineage>
</organism>
<evidence type="ECO:0000256" key="6">
    <source>
        <dbReference type="SAM" id="Phobius"/>
    </source>
</evidence>
<evidence type="ECO:0000313" key="9">
    <source>
        <dbReference type="Proteomes" id="UP000683000"/>
    </source>
</evidence>
<dbReference type="Proteomes" id="UP000683000">
    <property type="component" value="Unassembled WGS sequence"/>
</dbReference>
<accession>A0A8I3A5P0</accession>
<evidence type="ECO:0000256" key="5">
    <source>
        <dbReference type="ARBA" id="ARBA00023136"/>
    </source>
</evidence>
<protein>
    <submittedName>
        <fullName evidence="8">Integral membrane protein DUF92-domain-containing protein</fullName>
    </submittedName>
</protein>
<evidence type="ECO:0000256" key="3">
    <source>
        <dbReference type="ARBA" id="ARBA00022692"/>
    </source>
</evidence>
<feature type="signal peptide" evidence="7">
    <location>
        <begin position="1"/>
        <end position="24"/>
    </location>
</feature>
<feature type="chain" id="PRO_5034569653" evidence="7">
    <location>
        <begin position="25"/>
        <end position="332"/>
    </location>
</feature>
<keyword evidence="9" id="KW-1185">Reference proteome</keyword>
<dbReference type="AlphaFoldDB" id="A0A8I3A5P0"/>
<dbReference type="PANTHER" id="PTHR13353">
    <property type="entry name" value="TRANSMEMBRANE PROTEIN 19"/>
    <property type="match status" value="1"/>
</dbReference>
<feature type="transmembrane region" description="Helical" evidence="6">
    <location>
        <begin position="31"/>
        <end position="60"/>
    </location>
</feature>
<evidence type="ECO:0000256" key="4">
    <source>
        <dbReference type="ARBA" id="ARBA00022989"/>
    </source>
</evidence>
<dbReference type="Pfam" id="PF01940">
    <property type="entry name" value="DUF92"/>
    <property type="match status" value="1"/>
</dbReference>
<comment type="similarity">
    <text evidence="2">Belongs to the TMEM19 family.</text>
</comment>
<feature type="transmembrane region" description="Helical" evidence="6">
    <location>
        <begin position="214"/>
        <end position="239"/>
    </location>
</feature>
<name>A0A8I3A5P0_9AGAM</name>
<keyword evidence="7" id="KW-0732">Signal</keyword>
<evidence type="ECO:0000256" key="7">
    <source>
        <dbReference type="SAM" id="SignalP"/>
    </source>
</evidence>
<comment type="subcellular location">
    <subcellularLocation>
        <location evidence="1">Membrane</location>
        <topology evidence="1">Multi-pass membrane protein</topology>
    </subcellularLocation>
</comment>
<gene>
    <name evidence="8" type="ORF">JVT61DRAFT_7390</name>
</gene>
<evidence type="ECO:0000313" key="8">
    <source>
        <dbReference type="EMBL" id="KAG6372638.1"/>
    </source>
</evidence>
<dbReference type="GO" id="GO:0016020">
    <property type="term" value="C:membrane"/>
    <property type="evidence" value="ECO:0007669"/>
    <property type="project" value="UniProtKB-SubCell"/>
</dbReference>
<keyword evidence="3 6" id="KW-0812">Transmembrane</keyword>
<keyword evidence="5 6" id="KW-0472">Membrane</keyword>
<evidence type="ECO:0000256" key="2">
    <source>
        <dbReference type="ARBA" id="ARBA00009012"/>
    </source>
</evidence>